<name>A0A498IXR2_MALDO</name>
<reference evidence="1 2" key="1">
    <citation type="submission" date="2018-10" db="EMBL/GenBank/DDBJ databases">
        <title>A high-quality apple genome assembly.</title>
        <authorList>
            <person name="Hu J."/>
        </authorList>
    </citation>
    <scope>NUCLEOTIDE SEQUENCE [LARGE SCALE GENOMIC DNA]</scope>
    <source>
        <strain evidence="2">cv. HFTH1</strain>
        <tissue evidence="1">Young leaf</tissue>
    </source>
</reference>
<dbReference type="Proteomes" id="UP000290289">
    <property type="component" value="Chromosome 10"/>
</dbReference>
<dbReference type="STRING" id="3750.A0A498IXR2"/>
<dbReference type="PANTHER" id="PTHR19308">
    <property type="entry name" value="PHOSPHATIDYLCHOLINE TRANSFER PROTEIN"/>
    <property type="match status" value="1"/>
</dbReference>
<dbReference type="SUPFAM" id="SSF55961">
    <property type="entry name" value="Bet v1-like"/>
    <property type="match status" value="1"/>
</dbReference>
<comment type="caution">
    <text evidence="1">The sequence shown here is derived from an EMBL/GenBank/DDBJ whole genome shotgun (WGS) entry which is preliminary data.</text>
</comment>
<sequence>MCYLSVHYVYFCSTSELVTDADLKFLIDNLAEKTGENVKWENVIDKGNDILFYYAKCYKPKDGPLTYLSVTLFENCSPEKLRDFYMDKNNGVEVGRTIQKFPLLIAREYVLGWRLWEGEDKTFYCFIKDGPLTYLSVTLFENCSPEKLRDFYMDKNNGVEVGQTIQKFPLLITREYVLGWRLWEGEDKTFYCFIKDGPLTYLSVTLFENCSPEKLRDFYMDKNNGVEVGQTIQKFPLLITREYVLGWRLWEGEDKTFYCFIKVTAT</sequence>
<accession>A0A498IXR2</accession>
<organism evidence="1 2">
    <name type="scientific">Malus domestica</name>
    <name type="common">Apple</name>
    <name type="synonym">Pyrus malus</name>
    <dbReference type="NCBI Taxonomy" id="3750"/>
    <lineage>
        <taxon>Eukaryota</taxon>
        <taxon>Viridiplantae</taxon>
        <taxon>Streptophyta</taxon>
        <taxon>Embryophyta</taxon>
        <taxon>Tracheophyta</taxon>
        <taxon>Spermatophyta</taxon>
        <taxon>Magnoliopsida</taxon>
        <taxon>eudicotyledons</taxon>
        <taxon>Gunneridae</taxon>
        <taxon>Pentapetalae</taxon>
        <taxon>rosids</taxon>
        <taxon>fabids</taxon>
        <taxon>Rosales</taxon>
        <taxon>Rosaceae</taxon>
        <taxon>Amygdaloideae</taxon>
        <taxon>Maleae</taxon>
        <taxon>Malus</taxon>
    </lineage>
</organism>
<evidence type="ECO:0000313" key="2">
    <source>
        <dbReference type="Proteomes" id="UP000290289"/>
    </source>
</evidence>
<dbReference type="InterPro" id="IPR023393">
    <property type="entry name" value="START-like_dom_sf"/>
</dbReference>
<keyword evidence="2" id="KW-1185">Reference proteome</keyword>
<evidence type="ECO:0000313" key="1">
    <source>
        <dbReference type="EMBL" id="RXH87145.1"/>
    </source>
</evidence>
<dbReference type="PANTHER" id="PTHR19308:SF13">
    <property type="entry name" value="OS02G0468400 PROTEIN"/>
    <property type="match status" value="1"/>
</dbReference>
<proteinExistence type="predicted"/>
<protein>
    <recommendedName>
        <fullName evidence="3">START domain-containing protein</fullName>
    </recommendedName>
</protein>
<dbReference type="InterPro" id="IPR051213">
    <property type="entry name" value="START_lipid_transfer"/>
</dbReference>
<dbReference type="Gene3D" id="3.30.530.20">
    <property type="match status" value="1"/>
</dbReference>
<evidence type="ECO:0008006" key="3">
    <source>
        <dbReference type="Google" id="ProtNLM"/>
    </source>
</evidence>
<gene>
    <name evidence="1" type="ORF">DVH24_028645</name>
</gene>
<dbReference type="AlphaFoldDB" id="A0A498IXR2"/>
<dbReference type="EMBL" id="RDQH01000336">
    <property type="protein sequence ID" value="RXH87145.1"/>
    <property type="molecule type" value="Genomic_DNA"/>
</dbReference>